<proteinExistence type="predicted"/>
<accession>A0ABP6LTF7</accession>
<comment type="caution">
    <text evidence="1">The sequence shown here is derived from an EMBL/GenBank/DDBJ whole genome shotgun (WGS) entry which is preliminary data.</text>
</comment>
<organism evidence="1 2">
    <name type="scientific">Nesterenkonia aethiopica</name>
    <dbReference type="NCBI Taxonomy" id="269144"/>
    <lineage>
        <taxon>Bacteria</taxon>
        <taxon>Bacillati</taxon>
        <taxon>Actinomycetota</taxon>
        <taxon>Actinomycetes</taxon>
        <taxon>Micrococcales</taxon>
        <taxon>Micrococcaceae</taxon>
        <taxon>Nesterenkonia</taxon>
    </lineage>
</organism>
<evidence type="ECO:0000313" key="2">
    <source>
        <dbReference type="Proteomes" id="UP001500236"/>
    </source>
</evidence>
<name>A0ABP6LTF7_9MICC</name>
<reference evidence="2" key="1">
    <citation type="journal article" date="2019" name="Int. J. Syst. Evol. Microbiol.">
        <title>The Global Catalogue of Microorganisms (GCM) 10K type strain sequencing project: providing services to taxonomists for standard genome sequencing and annotation.</title>
        <authorList>
            <consortium name="The Broad Institute Genomics Platform"/>
            <consortium name="The Broad Institute Genome Sequencing Center for Infectious Disease"/>
            <person name="Wu L."/>
            <person name="Ma J."/>
        </authorList>
    </citation>
    <scope>NUCLEOTIDE SEQUENCE [LARGE SCALE GENOMIC DNA]</scope>
    <source>
        <strain evidence="2">JCM 14309</strain>
    </source>
</reference>
<keyword evidence="2" id="KW-1185">Reference proteome</keyword>
<gene>
    <name evidence="1" type="ORF">GCM10010529_04950</name>
</gene>
<protein>
    <recommendedName>
        <fullName evidence="3">DUF222 domain-containing protein</fullName>
    </recommendedName>
</protein>
<sequence>MEETLPDAARDALLEAYRGYAAAPARSAEQKRQAASLAQLAAAAKGAGWPMRLLAEPCEVSAERMRQFAARHEGEVAADVAALFPAYARPAPARRRPVEHPHLSAGEAAELRDLAVLARRRTGSHAADSAEAQASGRFTALVREHHERGVIWAELSAATTPWTSWPLQGAERELEPVVRVSGLRQRISRARG</sequence>
<evidence type="ECO:0000313" key="1">
    <source>
        <dbReference type="EMBL" id="GAA3053955.1"/>
    </source>
</evidence>
<evidence type="ECO:0008006" key="3">
    <source>
        <dbReference type="Google" id="ProtNLM"/>
    </source>
</evidence>
<dbReference type="EMBL" id="BAAAVT010000003">
    <property type="protein sequence ID" value="GAA3053955.1"/>
    <property type="molecule type" value="Genomic_DNA"/>
</dbReference>
<dbReference type="RefSeq" id="WP_344685220.1">
    <property type="nucleotide sequence ID" value="NZ_BAAAVT010000003.1"/>
</dbReference>
<dbReference type="Proteomes" id="UP001500236">
    <property type="component" value="Unassembled WGS sequence"/>
</dbReference>